<evidence type="ECO:0000259" key="4">
    <source>
        <dbReference type="Pfam" id="PF25876"/>
    </source>
</evidence>
<evidence type="ECO:0000259" key="5">
    <source>
        <dbReference type="Pfam" id="PF25917"/>
    </source>
</evidence>
<proteinExistence type="inferred from homology"/>
<feature type="domain" description="Multidrug resistance protein MdtA-like alpha-helical hairpin" evidence="4">
    <location>
        <begin position="109"/>
        <end position="178"/>
    </location>
</feature>
<feature type="coiled-coil region" evidence="3">
    <location>
        <begin position="109"/>
        <end position="181"/>
    </location>
</feature>
<dbReference type="GO" id="GO:0022857">
    <property type="term" value="F:transmembrane transporter activity"/>
    <property type="evidence" value="ECO:0007669"/>
    <property type="project" value="InterPro"/>
</dbReference>
<dbReference type="Gene3D" id="2.40.30.170">
    <property type="match status" value="1"/>
</dbReference>
<keyword evidence="8" id="KW-1185">Reference proteome</keyword>
<feature type="domain" description="Multidrug resistance protein MdtA-like barrel-sandwich hybrid" evidence="5">
    <location>
        <begin position="68"/>
        <end position="209"/>
    </location>
</feature>
<evidence type="ECO:0000256" key="1">
    <source>
        <dbReference type="ARBA" id="ARBA00004519"/>
    </source>
</evidence>
<name>A0A432W6S3_9GAMM</name>
<evidence type="ECO:0000313" key="8">
    <source>
        <dbReference type="Proteomes" id="UP000288293"/>
    </source>
</evidence>
<evidence type="ECO:0000256" key="3">
    <source>
        <dbReference type="SAM" id="Coils"/>
    </source>
</evidence>
<dbReference type="InterPro" id="IPR058626">
    <property type="entry name" value="MdtA-like_b-barrel"/>
</dbReference>
<dbReference type="InterPro" id="IPR006143">
    <property type="entry name" value="RND_pump_MFP"/>
</dbReference>
<reference evidence="7 8" key="1">
    <citation type="journal article" date="2011" name="Front. Microbiol.">
        <title>Genomic signatures of strain selection and enhancement in Bacillus atrophaeus var. globigii, a historical biowarfare simulant.</title>
        <authorList>
            <person name="Gibbons H.S."/>
            <person name="Broomall S.M."/>
            <person name="McNew L.A."/>
            <person name="Daligault H."/>
            <person name="Chapman C."/>
            <person name="Bruce D."/>
            <person name="Karavis M."/>
            <person name="Krepps M."/>
            <person name="McGregor P.A."/>
            <person name="Hong C."/>
            <person name="Park K.H."/>
            <person name="Akmal A."/>
            <person name="Feldman A."/>
            <person name="Lin J.S."/>
            <person name="Chang W.E."/>
            <person name="Higgs B.W."/>
            <person name="Demirev P."/>
            <person name="Lindquist J."/>
            <person name="Liem A."/>
            <person name="Fochler E."/>
            <person name="Read T.D."/>
            <person name="Tapia R."/>
            <person name="Johnson S."/>
            <person name="Bishop-Lilly K.A."/>
            <person name="Detter C."/>
            <person name="Han C."/>
            <person name="Sozhamannan S."/>
            <person name="Rosenzweig C.N."/>
            <person name="Skowronski E.W."/>
        </authorList>
    </citation>
    <scope>NUCLEOTIDE SEQUENCE [LARGE SCALE GENOMIC DNA]</scope>
    <source>
        <strain evidence="7 8">MLST1</strain>
    </source>
</reference>
<dbReference type="EMBL" id="PIPL01000001">
    <property type="protein sequence ID" value="RUO25775.1"/>
    <property type="molecule type" value="Genomic_DNA"/>
</dbReference>
<gene>
    <name evidence="7" type="ORF">CWE09_03325</name>
</gene>
<evidence type="ECO:0000313" key="7">
    <source>
        <dbReference type="EMBL" id="RUO25775.1"/>
    </source>
</evidence>
<dbReference type="GO" id="GO:0046677">
    <property type="term" value="P:response to antibiotic"/>
    <property type="evidence" value="ECO:0007669"/>
    <property type="project" value="TreeGrafter"/>
</dbReference>
<comment type="caution">
    <text evidence="7">The sequence shown here is derived from an EMBL/GenBank/DDBJ whole genome shotgun (WGS) entry which is preliminary data.</text>
</comment>
<dbReference type="Pfam" id="PF25917">
    <property type="entry name" value="BSH_RND"/>
    <property type="match status" value="1"/>
</dbReference>
<evidence type="ECO:0000259" key="6">
    <source>
        <dbReference type="Pfam" id="PF25944"/>
    </source>
</evidence>
<evidence type="ECO:0000256" key="2">
    <source>
        <dbReference type="ARBA" id="ARBA00009477"/>
    </source>
</evidence>
<dbReference type="AlphaFoldDB" id="A0A432W6S3"/>
<organism evidence="7 8">
    <name type="scientific">Aliidiomarina minuta</name>
    <dbReference type="NCBI Taxonomy" id="880057"/>
    <lineage>
        <taxon>Bacteria</taxon>
        <taxon>Pseudomonadati</taxon>
        <taxon>Pseudomonadota</taxon>
        <taxon>Gammaproteobacteria</taxon>
        <taxon>Alteromonadales</taxon>
        <taxon>Idiomarinaceae</taxon>
        <taxon>Aliidiomarina</taxon>
    </lineage>
</organism>
<dbReference type="SUPFAM" id="SSF111369">
    <property type="entry name" value="HlyD-like secretion proteins"/>
    <property type="match status" value="1"/>
</dbReference>
<dbReference type="Gene3D" id="2.40.50.100">
    <property type="match status" value="1"/>
</dbReference>
<dbReference type="Proteomes" id="UP000288293">
    <property type="component" value="Unassembled WGS sequence"/>
</dbReference>
<dbReference type="GO" id="GO:0005886">
    <property type="term" value="C:plasma membrane"/>
    <property type="evidence" value="ECO:0007669"/>
    <property type="project" value="TreeGrafter"/>
</dbReference>
<comment type="subcellular location">
    <subcellularLocation>
        <location evidence="1">Cell inner membrane</location>
        <topology evidence="1">Lipid-anchor</topology>
    </subcellularLocation>
</comment>
<protein>
    <submittedName>
        <fullName evidence="7">Efflux transporter periplasmic adaptor subunit</fullName>
    </submittedName>
</protein>
<keyword evidence="3" id="KW-0175">Coiled coil</keyword>
<comment type="similarity">
    <text evidence="2">Belongs to the membrane fusion protein (MFP) (TC 8.A.1) family.</text>
</comment>
<dbReference type="InterPro" id="IPR058624">
    <property type="entry name" value="MdtA-like_HH"/>
</dbReference>
<dbReference type="PANTHER" id="PTHR30158">
    <property type="entry name" value="ACRA/E-RELATED COMPONENT OF DRUG EFFLUX TRANSPORTER"/>
    <property type="match status" value="1"/>
</dbReference>
<accession>A0A432W6S3</accession>
<dbReference type="GO" id="GO:0030313">
    <property type="term" value="C:cell envelope"/>
    <property type="evidence" value="ECO:0007669"/>
    <property type="project" value="UniProtKB-SubCell"/>
</dbReference>
<dbReference type="Pfam" id="PF25876">
    <property type="entry name" value="HH_MFP_RND"/>
    <property type="match status" value="1"/>
</dbReference>
<feature type="domain" description="Multidrug resistance protein MdtA-like beta-barrel" evidence="6">
    <location>
        <begin position="213"/>
        <end position="298"/>
    </location>
</feature>
<dbReference type="InterPro" id="IPR058625">
    <property type="entry name" value="MdtA-like_BSH"/>
</dbReference>
<dbReference type="NCBIfam" id="TIGR01730">
    <property type="entry name" value="RND_mfp"/>
    <property type="match status" value="1"/>
</dbReference>
<sequence length="381" mass="41490">MKVGNVFSGRFVFRSVTGISVLALLAACGGDPQQQGQQMPPAPVTVTQVSAEDLTHYGTYAGRVRGAREVEISAQVAGILKERRYEEGSFVEEGQTLFQIDPEPYEIQVSSARAELTDARSANRQAQSEWDRVSGLYERNAVSQRDYEQARSNRDAAQARIERAEAALADAQRNLRYTRVEAPVSGIAGMENISEGNLIQSGTSLTHVTQTDPIRVHFSVPENDAYQQRTQRREESKQDLMRQAWAILPDGTEYTEVGRINFIDPRVDAASASVSMRAEFDNSEGALIPGQFIRVRVVLSDYSDIFLIEPSAVNQGPEGAQVFLRDGDTARAQLVQLGPVVDGKQLVLDGLSEGDELIVNGIAGIADGASIAVNDNSSEEG</sequence>
<dbReference type="RefSeq" id="WP_126802593.1">
    <property type="nucleotide sequence ID" value="NZ_PIPL01000001.1"/>
</dbReference>
<dbReference type="Gene3D" id="1.10.287.470">
    <property type="entry name" value="Helix hairpin bin"/>
    <property type="match status" value="1"/>
</dbReference>
<dbReference type="Gene3D" id="2.40.420.20">
    <property type="match status" value="1"/>
</dbReference>
<dbReference type="OrthoDB" id="9800613at2"/>
<dbReference type="Pfam" id="PF25944">
    <property type="entry name" value="Beta-barrel_RND"/>
    <property type="match status" value="1"/>
</dbReference>
<dbReference type="PROSITE" id="PS51257">
    <property type="entry name" value="PROKAR_LIPOPROTEIN"/>
    <property type="match status" value="1"/>
</dbReference>